<dbReference type="Pfam" id="PF12333">
    <property type="entry name" value="Ipi1_N"/>
    <property type="match status" value="1"/>
</dbReference>
<sequence>MGKSSKKKKEKMKDFVKPKLKVGRKLQKQNATQTSFKTLTIALPNQHQASHEEPLSQRKQPLQVLLSQLRHYNANVRHDALAGIKDILSSHVEYAISNLSPILGKITECMTDIDARVRHELFIILKHLLCQLSLSTLQPFFASMVARLCCGLTHIDYNIRIDTLKILDILLDHFPGLVARHSRDLLPIIVDIISQQCNTTSAQGLANTPNSQSNALSQAKRETKQPSRALTVRLRGKLNIHEIRHKVLHRLRRFLTSLYRESYTDSKIEDNGAKEYDRIEQKSYVKFNYHTYSQQATIKFNSPPDFSTVFVARDEFKQFIDTIMPLLTNIWLECNPSKLIRKDTDGDKLLEILISLMEEVLLVMQLLCQVSREQHEQFGRTGENGSYSSVTLEKYFNDIEQNIFGLFPLTAIEVKKGRKLSTCEHIVSFAIKALKSRVLRNAHGLIAIAGNLLKSLSNRSTNLGKGKAYVIDIVEAIRHYYGNSHEHSNSKIQCLKLLQGLLDEEQKNIVCGAGRPSQPNSADAFERIVDRVFRFNSENTPSTATAVNYFSFLISIVSDRDVVDFLSIIFPYYLKSYRFTPILYWNRESFICDDSELSEKEFWERHCLILEHTAWQLRRLHQHKDYIAIFNRALLELLNSHPYFPIQTAMGMLKCLESLKTVSIDQENSFNDVTLWAKLMFSSVYAVSNYDTELELIWQPALLDLCITILRDPSFMTQFLKVSLSYIQESDVNEVFAISKVYQRLLGVFDLHDSLILNRQLLKDLLTAMKAVPGEDKMSYVLTKLDYDISLITAKS</sequence>
<feature type="domain" description="TEX10-like TPR repeats" evidence="7">
    <location>
        <begin position="603"/>
        <end position="792"/>
    </location>
</feature>
<dbReference type="Pfam" id="PF25781">
    <property type="entry name" value="TPR_TEX10"/>
    <property type="match status" value="1"/>
</dbReference>
<protein>
    <submittedName>
        <fullName evidence="8">Uncharacterized protein</fullName>
    </submittedName>
</protein>
<evidence type="ECO:0000256" key="1">
    <source>
        <dbReference type="ARBA" id="ARBA00004604"/>
    </source>
</evidence>
<dbReference type="CTD" id="6752401"/>
<dbReference type="InterPro" id="IPR016024">
    <property type="entry name" value="ARM-type_fold"/>
</dbReference>
<dbReference type="HOGENOM" id="CLU_353147_0_0_1"/>
<dbReference type="InterPro" id="IPR057949">
    <property type="entry name" value="TPR_TEX10"/>
</dbReference>
<feature type="region of interest" description="Disordered" evidence="5">
    <location>
        <begin position="202"/>
        <end position="226"/>
    </location>
</feature>
<evidence type="ECO:0000256" key="3">
    <source>
        <dbReference type="ARBA" id="ARBA00006427"/>
    </source>
</evidence>
<dbReference type="KEGG" id="tad:TRIADDRAFT_54889"/>
<dbReference type="Proteomes" id="UP000009022">
    <property type="component" value="Unassembled WGS sequence"/>
</dbReference>
<comment type="similarity">
    <text evidence="3">Belongs to the IPI1/TEX10 family.</text>
</comment>
<feature type="domain" description="Pre-rRNA-processing protein Ipi1 N-terminal" evidence="6">
    <location>
        <begin position="136"/>
        <end position="224"/>
    </location>
</feature>
<dbReference type="GO" id="GO:0071339">
    <property type="term" value="C:MLL1 complex"/>
    <property type="evidence" value="ECO:0000318"/>
    <property type="project" value="GO_Central"/>
</dbReference>
<dbReference type="OrthoDB" id="361362at2759"/>
<comment type="subcellular location">
    <subcellularLocation>
        <location evidence="1">Nucleus</location>
        <location evidence="1">Nucleolus</location>
    </subcellularLocation>
    <subcellularLocation>
        <location evidence="2">Nucleus</location>
        <location evidence="2">Nucleoplasm</location>
    </subcellularLocation>
</comment>
<dbReference type="GeneID" id="6752401"/>
<feature type="region of interest" description="Disordered" evidence="5">
    <location>
        <begin position="1"/>
        <end position="30"/>
    </location>
</feature>
<dbReference type="RefSeq" id="XP_002110652.1">
    <property type="nucleotide sequence ID" value="XM_002110616.1"/>
</dbReference>
<evidence type="ECO:0000313" key="8">
    <source>
        <dbReference type="EMBL" id="EDV26656.1"/>
    </source>
</evidence>
<dbReference type="EMBL" id="DS985243">
    <property type="protein sequence ID" value="EDV26656.1"/>
    <property type="molecule type" value="Genomic_DNA"/>
</dbReference>
<dbReference type="PANTHER" id="PTHR16056">
    <property type="entry name" value="REGULATOR OF MICROTUBULE DYNAMICS PROTEIN"/>
    <property type="match status" value="1"/>
</dbReference>
<evidence type="ECO:0000256" key="5">
    <source>
        <dbReference type="SAM" id="MobiDB-lite"/>
    </source>
</evidence>
<dbReference type="PANTHER" id="PTHR16056:SF2">
    <property type="entry name" value="TESTIS-EXPRESSED PROTEIN 10"/>
    <property type="match status" value="1"/>
</dbReference>
<dbReference type="InParanoid" id="B3RTA0"/>
<dbReference type="InterPro" id="IPR011989">
    <property type="entry name" value="ARM-like"/>
</dbReference>
<evidence type="ECO:0000256" key="2">
    <source>
        <dbReference type="ARBA" id="ARBA00004642"/>
    </source>
</evidence>
<evidence type="ECO:0000256" key="4">
    <source>
        <dbReference type="ARBA" id="ARBA00023242"/>
    </source>
</evidence>
<organism evidence="8 9">
    <name type="scientific">Trichoplax adhaerens</name>
    <name type="common">Trichoplax reptans</name>
    <dbReference type="NCBI Taxonomy" id="10228"/>
    <lineage>
        <taxon>Eukaryota</taxon>
        <taxon>Metazoa</taxon>
        <taxon>Placozoa</taxon>
        <taxon>Uniplacotomia</taxon>
        <taxon>Trichoplacea</taxon>
        <taxon>Trichoplacidae</taxon>
        <taxon>Trichoplax</taxon>
    </lineage>
</organism>
<dbReference type="FunFam" id="1.25.10.10:FF:001263">
    <property type="entry name" value="Testis-expressed sequence 10 protein"/>
    <property type="match status" value="1"/>
</dbReference>
<feature type="compositionally biased region" description="Basic residues" evidence="5">
    <location>
        <begin position="1"/>
        <end position="10"/>
    </location>
</feature>
<keyword evidence="4" id="KW-0539">Nucleus</keyword>
<dbReference type="Gene3D" id="1.25.10.10">
    <property type="entry name" value="Leucine-rich Repeat Variant"/>
    <property type="match status" value="1"/>
</dbReference>
<dbReference type="GO" id="GO:0005634">
    <property type="term" value="C:nucleus"/>
    <property type="evidence" value="ECO:0000318"/>
    <property type="project" value="GO_Central"/>
</dbReference>
<dbReference type="InterPro" id="IPR024679">
    <property type="entry name" value="Ipi1_N"/>
</dbReference>
<gene>
    <name evidence="8" type="ORF">TRIADDRAFT_54889</name>
</gene>
<evidence type="ECO:0000313" key="9">
    <source>
        <dbReference type="Proteomes" id="UP000009022"/>
    </source>
</evidence>
<dbReference type="eggNOG" id="KOG2149">
    <property type="taxonomic scope" value="Eukaryota"/>
</dbReference>
<name>B3RTA0_TRIAD</name>
<proteinExistence type="inferred from homology"/>
<dbReference type="SUPFAM" id="SSF48371">
    <property type="entry name" value="ARM repeat"/>
    <property type="match status" value="1"/>
</dbReference>
<dbReference type="STRING" id="10228.B3RTA0"/>
<evidence type="ECO:0000259" key="7">
    <source>
        <dbReference type="Pfam" id="PF25781"/>
    </source>
</evidence>
<dbReference type="PhylomeDB" id="B3RTA0"/>
<reference evidence="8 9" key="1">
    <citation type="journal article" date="2008" name="Nature">
        <title>The Trichoplax genome and the nature of placozoans.</title>
        <authorList>
            <person name="Srivastava M."/>
            <person name="Begovic E."/>
            <person name="Chapman J."/>
            <person name="Putnam N.H."/>
            <person name="Hellsten U."/>
            <person name="Kawashima T."/>
            <person name="Kuo A."/>
            <person name="Mitros T."/>
            <person name="Salamov A."/>
            <person name="Carpenter M.L."/>
            <person name="Signorovitch A.Y."/>
            <person name="Moreno M.A."/>
            <person name="Kamm K."/>
            <person name="Grimwood J."/>
            <person name="Schmutz J."/>
            <person name="Shapiro H."/>
            <person name="Grigoriev I.V."/>
            <person name="Buss L.W."/>
            <person name="Schierwater B."/>
            <person name="Dellaporta S.L."/>
            <person name="Rokhsar D.S."/>
        </authorList>
    </citation>
    <scope>NUCLEOTIDE SEQUENCE [LARGE SCALE GENOMIC DNA]</scope>
    <source>
        <strain evidence="8 9">Grell-BS-1999</strain>
    </source>
</reference>
<feature type="compositionally biased region" description="Polar residues" evidence="5">
    <location>
        <begin position="202"/>
        <end position="217"/>
    </location>
</feature>
<accession>B3RTA0</accession>
<evidence type="ECO:0000259" key="6">
    <source>
        <dbReference type="Pfam" id="PF12333"/>
    </source>
</evidence>
<feature type="compositionally biased region" description="Basic residues" evidence="5">
    <location>
        <begin position="18"/>
        <end position="27"/>
    </location>
</feature>
<keyword evidence="9" id="KW-1185">Reference proteome</keyword>
<dbReference type="AlphaFoldDB" id="B3RTA0"/>